<comment type="caution">
    <text evidence="2">The sequence shown here is derived from an EMBL/GenBank/DDBJ whole genome shotgun (WGS) entry which is preliminary data.</text>
</comment>
<dbReference type="CTD" id="36343600"/>
<keyword evidence="1" id="KW-1133">Transmembrane helix</keyword>
<accession>W6U7X4</accession>
<reference evidence="2 3" key="1">
    <citation type="journal article" date="2013" name="Nat. Genet.">
        <title>The genome of the hydatid tapeworm Echinococcus granulosus.</title>
        <authorList>
            <person name="Zheng H."/>
            <person name="Zhang W."/>
            <person name="Zhang L."/>
            <person name="Zhang Z."/>
            <person name="Li J."/>
            <person name="Lu G."/>
            <person name="Zhu Y."/>
            <person name="Wang Y."/>
            <person name="Huang Y."/>
            <person name="Liu J."/>
            <person name="Kang H."/>
            <person name="Chen J."/>
            <person name="Wang L."/>
            <person name="Chen A."/>
            <person name="Yu S."/>
            <person name="Gao Z."/>
            <person name="Jin L."/>
            <person name="Gu W."/>
            <person name="Wang Z."/>
            <person name="Zhao L."/>
            <person name="Shi B."/>
            <person name="Wen H."/>
            <person name="Lin R."/>
            <person name="Jones M.K."/>
            <person name="Brejova B."/>
            <person name="Vinar T."/>
            <person name="Zhao G."/>
            <person name="McManus D.P."/>
            <person name="Chen Z."/>
            <person name="Zhou Y."/>
            <person name="Wang S."/>
        </authorList>
    </citation>
    <scope>NUCLEOTIDE SEQUENCE [LARGE SCALE GENOMIC DNA]</scope>
</reference>
<evidence type="ECO:0000313" key="3">
    <source>
        <dbReference type="Proteomes" id="UP000019149"/>
    </source>
</evidence>
<dbReference type="RefSeq" id="XP_024348471.1">
    <property type="nucleotide sequence ID" value="XM_024497134.1"/>
</dbReference>
<feature type="transmembrane region" description="Helical" evidence="1">
    <location>
        <begin position="12"/>
        <end position="33"/>
    </location>
</feature>
<evidence type="ECO:0000313" key="2">
    <source>
        <dbReference type="EMBL" id="EUB57275.1"/>
    </source>
</evidence>
<proteinExistence type="predicted"/>
<evidence type="ECO:0000256" key="1">
    <source>
        <dbReference type="SAM" id="Phobius"/>
    </source>
</evidence>
<dbReference type="Proteomes" id="UP000019149">
    <property type="component" value="Unassembled WGS sequence"/>
</dbReference>
<dbReference type="AlphaFoldDB" id="W6U7X4"/>
<sequence>MASIKWNLFDDFFWNRLLLVSFTLHFVLVHIFLPGDPIGPIKIHLFSIISHTLDSSSHCNIICIILFFYKFSCSEPISLKGNRKMEMYSKKNALLLKSYLHQKFTSCILMKGIQFYLRFCYSAFSHSWSKNKLYCFGITLQLKNTIRLSLNKVEQPTNFLIF</sequence>
<keyword evidence="1" id="KW-0812">Transmembrane</keyword>
<dbReference type="GeneID" id="36343600"/>
<dbReference type="EMBL" id="APAU02000089">
    <property type="protein sequence ID" value="EUB57275.1"/>
    <property type="molecule type" value="Genomic_DNA"/>
</dbReference>
<organism evidence="2 3">
    <name type="scientific">Echinococcus granulosus</name>
    <name type="common">Hydatid tapeworm</name>
    <dbReference type="NCBI Taxonomy" id="6210"/>
    <lineage>
        <taxon>Eukaryota</taxon>
        <taxon>Metazoa</taxon>
        <taxon>Spiralia</taxon>
        <taxon>Lophotrochozoa</taxon>
        <taxon>Platyhelminthes</taxon>
        <taxon>Cestoda</taxon>
        <taxon>Eucestoda</taxon>
        <taxon>Cyclophyllidea</taxon>
        <taxon>Taeniidae</taxon>
        <taxon>Echinococcus</taxon>
        <taxon>Echinococcus granulosus group</taxon>
    </lineage>
</organism>
<name>W6U7X4_ECHGR</name>
<protein>
    <submittedName>
        <fullName evidence="2">Uncharacterized protein</fullName>
    </submittedName>
</protein>
<gene>
    <name evidence="2" type="ORF">EGR_07885</name>
</gene>
<keyword evidence="3" id="KW-1185">Reference proteome</keyword>
<dbReference type="KEGG" id="egl:EGR_07885"/>
<keyword evidence="1" id="KW-0472">Membrane</keyword>